<gene>
    <name evidence="13" type="primary">LOC115814052</name>
</gene>
<evidence type="ECO:0000256" key="8">
    <source>
        <dbReference type="ARBA" id="ARBA00023180"/>
    </source>
</evidence>
<dbReference type="GO" id="GO:0005886">
    <property type="term" value="C:plasma membrane"/>
    <property type="evidence" value="ECO:0007669"/>
    <property type="project" value="TreeGrafter"/>
</dbReference>
<dbReference type="SMART" id="SM00409">
    <property type="entry name" value="IG"/>
    <property type="match status" value="1"/>
</dbReference>
<dbReference type="PROSITE" id="PS50835">
    <property type="entry name" value="IG_LIKE"/>
    <property type="match status" value="1"/>
</dbReference>
<dbReference type="RefSeq" id="XP_030632633.1">
    <property type="nucleotide sequence ID" value="XM_030776773.1"/>
</dbReference>
<dbReference type="PANTHER" id="PTHR13869:SF21">
    <property type="entry name" value="MYELIN PROTEIN ZERO-LIKE PROTEIN 2"/>
    <property type="match status" value="1"/>
</dbReference>
<evidence type="ECO:0000313" key="13">
    <source>
        <dbReference type="RefSeq" id="XP_030632633.1"/>
    </source>
</evidence>
<name>A0A6J2VL75_CHACN</name>
<keyword evidence="3 10" id="KW-0812">Transmembrane</keyword>
<dbReference type="SUPFAM" id="SSF48726">
    <property type="entry name" value="Immunoglobulin"/>
    <property type="match status" value="1"/>
</dbReference>
<keyword evidence="12" id="KW-1185">Reference proteome</keyword>
<evidence type="ECO:0000259" key="11">
    <source>
        <dbReference type="PROSITE" id="PS50835"/>
    </source>
</evidence>
<dbReference type="InterPro" id="IPR000920">
    <property type="entry name" value="Myelin_P0-rel"/>
</dbReference>
<dbReference type="PRINTS" id="PR00213">
    <property type="entry name" value="MYELINP0"/>
</dbReference>
<evidence type="ECO:0000256" key="4">
    <source>
        <dbReference type="ARBA" id="ARBA00022729"/>
    </source>
</evidence>
<evidence type="ECO:0000256" key="5">
    <source>
        <dbReference type="ARBA" id="ARBA00022989"/>
    </source>
</evidence>
<feature type="domain" description="Ig-like" evidence="11">
    <location>
        <begin position="49"/>
        <end position="151"/>
    </location>
</feature>
<keyword evidence="9" id="KW-0393">Immunoglobulin domain</keyword>
<sequence length="209" mass="23575">MIYGADHGLKQCNEKSFSLSLSLSLSLSGWVGVRGMRVYTSGDVQAVNGTDVWLKCTFETSATIRPATLVVSWSFRPLGPGHEESVFYYQEKPYPPMDGRFRKRAMWAGDIFSRDASIIIREVKFTYNGTFSCQVKNPPDVHGNVGEVRLRVVHSSPFSEIMMLALFIGGGIVLLLLALVVIVLIRRRRKKRDQDAPGARREYKDPTMW</sequence>
<evidence type="ECO:0000256" key="1">
    <source>
        <dbReference type="ARBA" id="ARBA00004479"/>
    </source>
</evidence>
<organism evidence="12 13">
    <name type="scientific">Chanos chanos</name>
    <name type="common">Milkfish</name>
    <name type="synonym">Mugil chanos</name>
    <dbReference type="NCBI Taxonomy" id="29144"/>
    <lineage>
        <taxon>Eukaryota</taxon>
        <taxon>Metazoa</taxon>
        <taxon>Chordata</taxon>
        <taxon>Craniata</taxon>
        <taxon>Vertebrata</taxon>
        <taxon>Euteleostomi</taxon>
        <taxon>Actinopterygii</taxon>
        <taxon>Neopterygii</taxon>
        <taxon>Teleostei</taxon>
        <taxon>Ostariophysi</taxon>
        <taxon>Gonorynchiformes</taxon>
        <taxon>Chanidae</taxon>
        <taxon>Chanos</taxon>
    </lineage>
</organism>
<keyword evidence="8" id="KW-0325">Glycoprotein</keyword>
<dbReference type="InterPro" id="IPR013106">
    <property type="entry name" value="Ig_V-set"/>
</dbReference>
<evidence type="ECO:0000256" key="7">
    <source>
        <dbReference type="ARBA" id="ARBA00023157"/>
    </source>
</evidence>
<evidence type="ECO:0000256" key="3">
    <source>
        <dbReference type="ARBA" id="ARBA00022692"/>
    </source>
</evidence>
<dbReference type="PANTHER" id="PTHR13869">
    <property type="entry name" value="MYELIN P0 RELATED"/>
    <property type="match status" value="1"/>
</dbReference>
<dbReference type="GO" id="GO:0098609">
    <property type="term" value="P:cell-cell adhesion"/>
    <property type="evidence" value="ECO:0007669"/>
    <property type="project" value="TreeGrafter"/>
</dbReference>
<keyword evidence="6 10" id="KW-0472">Membrane</keyword>
<evidence type="ECO:0000256" key="9">
    <source>
        <dbReference type="ARBA" id="ARBA00023319"/>
    </source>
</evidence>
<dbReference type="AlphaFoldDB" id="A0A6J2VL75"/>
<dbReference type="Gene3D" id="2.60.40.10">
    <property type="entry name" value="Immunoglobulins"/>
    <property type="match status" value="1"/>
</dbReference>
<protein>
    <submittedName>
        <fullName evidence="13">Myelin protein zero-like protein 2</fullName>
    </submittedName>
</protein>
<reference evidence="13" key="1">
    <citation type="submission" date="2025-08" db="UniProtKB">
        <authorList>
            <consortium name="RefSeq"/>
        </authorList>
    </citation>
    <scope>IDENTIFICATION</scope>
</reference>
<evidence type="ECO:0000256" key="2">
    <source>
        <dbReference type="ARBA" id="ARBA00007180"/>
    </source>
</evidence>
<keyword evidence="7" id="KW-1015">Disulfide bond</keyword>
<comment type="similarity">
    <text evidence="2">Belongs to the myelin P0 protein family.</text>
</comment>
<dbReference type="InterPro" id="IPR003599">
    <property type="entry name" value="Ig_sub"/>
</dbReference>
<dbReference type="InterPro" id="IPR007110">
    <property type="entry name" value="Ig-like_dom"/>
</dbReference>
<dbReference type="InterPro" id="IPR013783">
    <property type="entry name" value="Ig-like_fold"/>
</dbReference>
<dbReference type="InterPro" id="IPR036179">
    <property type="entry name" value="Ig-like_dom_sf"/>
</dbReference>
<keyword evidence="5 10" id="KW-1133">Transmembrane helix</keyword>
<evidence type="ECO:0000256" key="10">
    <source>
        <dbReference type="SAM" id="Phobius"/>
    </source>
</evidence>
<accession>A0A6J2VL75</accession>
<keyword evidence="4" id="KW-0732">Signal</keyword>
<feature type="transmembrane region" description="Helical" evidence="10">
    <location>
        <begin position="161"/>
        <end position="185"/>
    </location>
</feature>
<evidence type="ECO:0000256" key="6">
    <source>
        <dbReference type="ARBA" id="ARBA00023136"/>
    </source>
</evidence>
<dbReference type="GeneID" id="115814052"/>
<evidence type="ECO:0000313" key="12">
    <source>
        <dbReference type="Proteomes" id="UP000504632"/>
    </source>
</evidence>
<dbReference type="OrthoDB" id="8916449at2759"/>
<proteinExistence type="inferred from homology"/>
<dbReference type="FunFam" id="2.60.40.10:FF:000193">
    <property type="entry name" value="Myelin protein zero-like 1 like"/>
    <property type="match status" value="1"/>
</dbReference>
<comment type="subcellular location">
    <subcellularLocation>
        <location evidence="1">Membrane</location>
        <topology evidence="1">Single-pass type I membrane protein</topology>
    </subcellularLocation>
</comment>
<dbReference type="Proteomes" id="UP000504632">
    <property type="component" value="Chromosome 6"/>
</dbReference>
<dbReference type="InParanoid" id="A0A6J2VL75"/>
<dbReference type="Pfam" id="PF07686">
    <property type="entry name" value="V-set"/>
    <property type="match status" value="1"/>
</dbReference>